<reference evidence="2" key="1">
    <citation type="journal article" date="2019" name="Int. J. Syst. Evol. Microbiol.">
        <title>The Global Catalogue of Microorganisms (GCM) 10K type strain sequencing project: providing services to taxonomists for standard genome sequencing and annotation.</title>
        <authorList>
            <consortium name="The Broad Institute Genomics Platform"/>
            <consortium name="The Broad Institute Genome Sequencing Center for Infectious Disease"/>
            <person name="Wu L."/>
            <person name="Ma J."/>
        </authorList>
    </citation>
    <scope>NUCLEOTIDE SEQUENCE [LARGE SCALE GENOMIC DNA]</scope>
    <source>
        <strain evidence="2">JCM 13929</strain>
    </source>
</reference>
<evidence type="ECO:0000313" key="2">
    <source>
        <dbReference type="Proteomes" id="UP001500064"/>
    </source>
</evidence>
<accession>A0ABP4R2T3</accession>
<organism evidence="1 2">
    <name type="scientific">Nonomuraea maheshkhaliensis</name>
    <dbReference type="NCBI Taxonomy" id="419590"/>
    <lineage>
        <taxon>Bacteria</taxon>
        <taxon>Bacillati</taxon>
        <taxon>Actinomycetota</taxon>
        <taxon>Actinomycetes</taxon>
        <taxon>Streptosporangiales</taxon>
        <taxon>Streptosporangiaceae</taxon>
        <taxon>Nonomuraea</taxon>
    </lineage>
</organism>
<dbReference type="Proteomes" id="UP001500064">
    <property type="component" value="Unassembled WGS sequence"/>
</dbReference>
<sequence length="68" mass="7563">MDPQIEIGHLVELPAQLRGDPLYSGHTGEQRLAAVQNHVQTFYSMGARVLGDAPRDLADRLVGHHHRL</sequence>
<name>A0ABP4R2T3_9ACTN</name>
<comment type="caution">
    <text evidence="1">The sequence shown here is derived from an EMBL/GenBank/DDBJ whole genome shotgun (WGS) entry which is preliminary data.</text>
</comment>
<proteinExistence type="predicted"/>
<gene>
    <name evidence="1" type="ORF">GCM10009733_025570</name>
</gene>
<protein>
    <submittedName>
        <fullName evidence="1">Uncharacterized protein</fullName>
    </submittedName>
</protein>
<evidence type="ECO:0000313" key="1">
    <source>
        <dbReference type="EMBL" id="GAA1627693.1"/>
    </source>
</evidence>
<dbReference type="EMBL" id="BAAAMU010000014">
    <property type="protein sequence ID" value="GAA1627693.1"/>
    <property type="molecule type" value="Genomic_DNA"/>
</dbReference>
<keyword evidence="2" id="KW-1185">Reference proteome</keyword>